<evidence type="ECO:0000256" key="1">
    <source>
        <dbReference type="SAM" id="MobiDB-lite"/>
    </source>
</evidence>
<name>A0A9P3GSI4_9APHY</name>
<feature type="region of interest" description="Disordered" evidence="1">
    <location>
        <begin position="1"/>
        <end position="30"/>
    </location>
</feature>
<gene>
    <name evidence="2" type="ORF">PsYK624_165830</name>
</gene>
<organism evidence="2 3">
    <name type="scientific">Phanerochaete sordida</name>
    <dbReference type="NCBI Taxonomy" id="48140"/>
    <lineage>
        <taxon>Eukaryota</taxon>
        <taxon>Fungi</taxon>
        <taxon>Dikarya</taxon>
        <taxon>Basidiomycota</taxon>
        <taxon>Agaricomycotina</taxon>
        <taxon>Agaricomycetes</taxon>
        <taxon>Polyporales</taxon>
        <taxon>Phanerochaetaceae</taxon>
        <taxon>Phanerochaete</taxon>
    </lineage>
</organism>
<dbReference type="AlphaFoldDB" id="A0A9P3GSI4"/>
<keyword evidence="3" id="KW-1185">Reference proteome</keyword>
<proteinExistence type="predicted"/>
<sequence>MPTFRPLHDVLGSVPTAPPRPLLNGTGVAGPSPPLELGSARCIKLDGRCGVVWRRGCGDGAELDVGALATATTCTSSICAS</sequence>
<evidence type="ECO:0000313" key="2">
    <source>
        <dbReference type="EMBL" id="GJF00299.1"/>
    </source>
</evidence>
<protein>
    <submittedName>
        <fullName evidence="2">Uncharacterized protein</fullName>
    </submittedName>
</protein>
<reference evidence="2 3" key="1">
    <citation type="submission" date="2021-08" db="EMBL/GenBank/DDBJ databases">
        <title>Draft Genome Sequence of Phanerochaete sordida strain YK-624.</title>
        <authorList>
            <person name="Mori T."/>
            <person name="Dohra H."/>
            <person name="Suzuki T."/>
            <person name="Kawagishi H."/>
            <person name="Hirai H."/>
        </authorList>
    </citation>
    <scope>NUCLEOTIDE SEQUENCE [LARGE SCALE GENOMIC DNA]</scope>
    <source>
        <strain evidence="2 3">YK-624</strain>
    </source>
</reference>
<accession>A0A9P3GSI4</accession>
<dbReference type="Proteomes" id="UP000703269">
    <property type="component" value="Unassembled WGS sequence"/>
</dbReference>
<evidence type="ECO:0000313" key="3">
    <source>
        <dbReference type="Proteomes" id="UP000703269"/>
    </source>
</evidence>
<comment type="caution">
    <text evidence="2">The sequence shown here is derived from an EMBL/GenBank/DDBJ whole genome shotgun (WGS) entry which is preliminary data.</text>
</comment>
<dbReference type="EMBL" id="BPQB01000145">
    <property type="protein sequence ID" value="GJF00299.1"/>
    <property type="molecule type" value="Genomic_DNA"/>
</dbReference>